<name>A0A916J4W5_9PROT</name>
<dbReference type="FunFam" id="3.10.20.810:FF:000001">
    <property type="entry name" value="Histidine biosynthesis bifunctional protein HisIE"/>
    <property type="match status" value="1"/>
</dbReference>
<dbReference type="InterPro" id="IPR002496">
    <property type="entry name" value="PRib_AMP_CycHydrolase_dom"/>
</dbReference>
<reference evidence="14" key="1">
    <citation type="submission" date="2021-04" db="EMBL/GenBank/DDBJ databases">
        <authorList>
            <person name="Hornung B."/>
        </authorList>
    </citation>
    <scope>NUCLEOTIDE SEQUENCE</scope>
    <source>
        <strain evidence="14">G5G6</strain>
    </source>
</reference>
<evidence type="ECO:0000256" key="10">
    <source>
        <dbReference type="ARBA" id="ARBA00022833"/>
    </source>
</evidence>
<keyword evidence="9 12" id="KW-0378">Hydrolase</keyword>
<comment type="catalytic activity">
    <reaction evidence="2">
        <text>1-(5-phospho-beta-D-ribosyl)-ATP + H2O = 1-(5-phospho-beta-D-ribosyl)-5'-AMP + diphosphate + H(+)</text>
        <dbReference type="Rhea" id="RHEA:22828"/>
        <dbReference type="ChEBI" id="CHEBI:15377"/>
        <dbReference type="ChEBI" id="CHEBI:15378"/>
        <dbReference type="ChEBI" id="CHEBI:33019"/>
        <dbReference type="ChEBI" id="CHEBI:59457"/>
        <dbReference type="ChEBI" id="CHEBI:73183"/>
        <dbReference type="EC" id="3.6.1.31"/>
    </reaction>
</comment>
<feature type="binding site" evidence="12">
    <location>
        <position position="78"/>
    </location>
    <ligand>
        <name>Mg(2+)</name>
        <dbReference type="ChEBI" id="CHEBI:18420"/>
    </ligand>
</feature>
<feature type="binding site" evidence="12">
    <location>
        <position position="79"/>
    </location>
    <ligand>
        <name>Zn(2+)</name>
        <dbReference type="ChEBI" id="CHEBI:29105"/>
        <note>ligand shared between dimeric partners</note>
    </ligand>
</feature>
<comment type="pathway">
    <text evidence="3 12">Amino-acid biosynthesis; L-histidine biosynthesis; L-histidine from 5-phospho-alpha-D-ribose 1-diphosphate: step 3/9.</text>
</comment>
<keyword evidence="8 12" id="KW-0028">Amino-acid biosynthesis</keyword>
<evidence type="ECO:0000256" key="11">
    <source>
        <dbReference type="ARBA" id="ARBA00023102"/>
    </source>
</evidence>
<comment type="caution">
    <text evidence="14">The sequence shown here is derived from an EMBL/GenBank/DDBJ whole genome shotgun (WGS) entry which is preliminary data.</text>
</comment>
<comment type="cofactor">
    <cofactor evidence="12">
        <name>Zn(2+)</name>
        <dbReference type="ChEBI" id="CHEBI:29105"/>
    </cofactor>
    <text evidence="12">Binds 1 zinc ion per subunit.</text>
</comment>
<dbReference type="EC" id="3.5.4.19" evidence="12"/>
<dbReference type="GO" id="GO:0000105">
    <property type="term" value="P:L-histidine biosynthetic process"/>
    <property type="evidence" value="ECO:0007669"/>
    <property type="project" value="UniProtKB-UniRule"/>
</dbReference>
<feature type="binding site" evidence="12">
    <location>
        <position position="82"/>
    </location>
    <ligand>
        <name>Mg(2+)</name>
        <dbReference type="ChEBI" id="CHEBI:18420"/>
    </ligand>
</feature>
<evidence type="ECO:0000256" key="8">
    <source>
        <dbReference type="ARBA" id="ARBA00022605"/>
    </source>
</evidence>
<feature type="binding site" evidence="12">
    <location>
        <position position="96"/>
    </location>
    <ligand>
        <name>Zn(2+)</name>
        <dbReference type="ChEBI" id="CHEBI:29105"/>
        <note>ligand shared between dimeric partners</note>
    </ligand>
</feature>
<accession>A0A916J4W5</accession>
<dbReference type="SUPFAM" id="SSF141734">
    <property type="entry name" value="HisI-like"/>
    <property type="match status" value="1"/>
</dbReference>
<evidence type="ECO:0000256" key="9">
    <source>
        <dbReference type="ARBA" id="ARBA00022801"/>
    </source>
</evidence>
<dbReference type="GO" id="GO:0004636">
    <property type="term" value="F:phosphoribosyl-ATP diphosphatase activity"/>
    <property type="evidence" value="ECO:0007669"/>
    <property type="project" value="UniProtKB-EC"/>
</dbReference>
<evidence type="ECO:0000256" key="1">
    <source>
        <dbReference type="ARBA" id="ARBA00000024"/>
    </source>
</evidence>
<dbReference type="InterPro" id="IPR038019">
    <property type="entry name" value="PRib_AMP_CycHydrolase_sf"/>
</dbReference>
<sequence>MSSKWLNEVVWDELGLVPAIAQDANSGEVLMFAWMNREALEKTLATGEAVYWSRSRRKLWHKGEESGHTQKVLEIRADCDRDVILLKVEQTGGIACHTGRRSCFFHRLENGGWQETEPVLKDPKEIYK</sequence>
<comment type="subcellular location">
    <subcellularLocation>
        <location evidence="12">Cytoplasm</location>
    </subcellularLocation>
</comment>
<feature type="domain" description="Phosphoribosyl-AMP cyclohydrolase" evidence="13">
    <location>
        <begin position="31"/>
        <end position="105"/>
    </location>
</feature>
<dbReference type="Gene3D" id="3.10.20.810">
    <property type="entry name" value="Phosphoribosyl-AMP cyclohydrolase"/>
    <property type="match status" value="1"/>
</dbReference>
<comment type="function">
    <text evidence="12">Catalyzes the hydrolysis of the adenine ring of phosphoribosyl-AMP.</text>
</comment>
<dbReference type="Pfam" id="PF01502">
    <property type="entry name" value="PRA-CH"/>
    <property type="match status" value="1"/>
</dbReference>
<evidence type="ECO:0000256" key="4">
    <source>
        <dbReference type="ARBA" id="ARBA00005204"/>
    </source>
</evidence>
<dbReference type="AlphaFoldDB" id="A0A916J4W5"/>
<organism evidence="14 15">
    <name type="scientific">Georgfuchsia toluolica</name>
    <dbReference type="NCBI Taxonomy" id="424218"/>
    <lineage>
        <taxon>Bacteria</taxon>
        <taxon>Pseudomonadati</taxon>
        <taxon>Pseudomonadota</taxon>
        <taxon>Betaproteobacteria</taxon>
        <taxon>Nitrosomonadales</taxon>
        <taxon>Sterolibacteriaceae</taxon>
        <taxon>Georgfuchsia</taxon>
    </lineage>
</organism>
<dbReference type="Proteomes" id="UP000742786">
    <property type="component" value="Unassembled WGS sequence"/>
</dbReference>
<keyword evidence="12" id="KW-0460">Magnesium</keyword>
<dbReference type="EMBL" id="CAJQUM010000001">
    <property type="protein sequence ID" value="CAG4883955.1"/>
    <property type="molecule type" value="Genomic_DNA"/>
</dbReference>
<keyword evidence="7 12" id="KW-0963">Cytoplasm</keyword>
<comment type="similarity">
    <text evidence="12">Belongs to the PRA-CH family.</text>
</comment>
<evidence type="ECO:0000313" key="15">
    <source>
        <dbReference type="Proteomes" id="UP000742786"/>
    </source>
</evidence>
<evidence type="ECO:0000256" key="3">
    <source>
        <dbReference type="ARBA" id="ARBA00005169"/>
    </source>
</evidence>
<gene>
    <name evidence="12 14" type="primary">hisI</name>
    <name evidence="14" type="ORF">GTOL_11838</name>
</gene>
<dbReference type="PANTHER" id="PTHR42945:SF1">
    <property type="entry name" value="HISTIDINE BIOSYNTHESIS BIFUNCTIONAL PROTEIN HIS7"/>
    <property type="match status" value="1"/>
</dbReference>
<dbReference type="GO" id="GO:0004635">
    <property type="term" value="F:phosphoribosyl-AMP cyclohydrolase activity"/>
    <property type="evidence" value="ECO:0007669"/>
    <property type="project" value="UniProtKB-UniRule"/>
</dbReference>
<feature type="binding site" evidence="12">
    <location>
        <position position="103"/>
    </location>
    <ligand>
        <name>Zn(2+)</name>
        <dbReference type="ChEBI" id="CHEBI:29105"/>
        <note>ligand shared between dimeric partners</note>
    </ligand>
</feature>
<comment type="catalytic activity">
    <reaction evidence="1 12">
        <text>1-(5-phospho-beta-D-ribosyl)-5'-AMP + H2O = 1-(5-phospho-beta-D-ribosyl)-5-[(5-phospho-beta-D-ribosylamino)methylideneamino]imidazole-4-carboxamide</text>
        <dbReference type="Rhea" id="RHEA:20049"/>
        <dbReference type="ChEBI" id="CHEBI:15377"/>
        <dbReference type="ChEBI" id="CHEBI:58435"/>
        <dbReference type="ChEBI" id="CHEBI:59457"/>
        <dbReference type="EC" id="3.5.4.19"/>
    </reaction>
</comment>
<evidence type="ECO:0000259" key="13">
    <source>
        <dbReference type="Pfam" id="PF01502"/>
    </source>
</evidence>
<dbReference type="GO" id="GO:0008270">
    <property type="term" value="F:zinc ion binding"/>
    <property type="evidence" value="ECO:0007669"/>
    <property type="project" value="UniProtKB-UniRule"/>
</dbReference>
<evidence type="ECO:0000256" key="12">
    <source>
        <dbReference type="HAMAP-Rule" id="MF_01021"/>
    </source>
</evidence>
<comment type="pathway">
    <text evidence="4">Amino-acid biosynthesis; L-histidine biosynthesis; L-histidine from 5-phospho-alpha-D-ribose 1-diphosphate: step 2/9.</text>
</comment>
<feature type="binding site" evidence="12">
    <location>
        <position position="80"/>
    </location>
    <ligand>
        <name>Mg(2+)</name>
        <dbReference type="ChEBI" id="CHEBI:18420"/>
    </ligand>
</feature>
<dbReference type="PANTHER" id="PTHR42945">
    <property type="entry name" value="HISTIDINE BIOSYNTHESIS BIFUNCTIONAL PROTEIN"/>
    <property type="match status" value="1"/>
</dbReference>
<protein>
    <recommendedName>
        <fullName evidence="12">Phosphoribosyl-AMP cyclohydrolase</fullName>
        <shortName evidence="12">PRA-CH</shortName>
        <ecNumber evidence="12">3.5.4.19</ecNumber>
    </recommendedName>
</protein>
<proteinExistence type="inferred from homology"/>
<dbReference type="RefSeq" id="WP_220635856.1">
    <property type="nucleotide sequence ID" value="NZ_CAJQUM010000001.1"/>
</dbReference>
<keyword evidence="11 12" id="KW-0368">Histidine biosynthesis</keyword>
<evidence type="ECO:0000313" key="14">
    <source>
        <dbReference type="EMBL" id="CAG4883955.1"/>
    </source>
</evidence>
<evidence type="ECO:0000256" key="5">
    <source>
        <dbReference type="ARBA" id="ARBA00007731"/>
    </source>
</evidence>
<comment type="cofactor">
    <cofactor evidence="12">
        <name>Mg(2+)</name>
        <dbReference type="ChEBI" id="CHEBI:18420"/>
    </cofactor>
    <text evidence="12">Binds 1 Mg(2+) ion per subunit.</text>
</comment>
<evidence type="ECO:0000256" key="7">
    <source>
        <dbReference type="ARBA" id="ARBA00022490"/>
    </source>
</evidence>
<dbReference type="GO" id="GO:0000287">
    <property type="term" value="F:magnesium ion binding"/>
    <property type="evidence" value="ECO:0007669"/>
    <property type="project" value="UniProtKB-UniRule"/>
</dbReference>
<comment type="similarity">
    <text evidence="6">In the N-terminal section; belongs to the PRA-CH family.</text>
</comment>
<keyword evidence="10 12" id="KW-0862">Zinc</keyword>
<evidence type="ECO:0000256" key="2">
    <source>
        <dbReference type="ARBA" id="ARBA00001460"/>
    </source>
</evidence>
<evidence type="ECO:0000256" key="6">
    <source>
        <dbReference type="ARBA" id="ARBA00008299"/>
    </source>
</evidence>
<comment type="subunit">
    <text evidence="12">Homodimer.</text>
</comment>
<comment type="similarity">
    <text evidence="5">In the C-terminal section; belongs to the PRA-PH family.</text>
</comment>
<dbReference type="GO" id="GO:0005737">
    <property type="term" value="C:cytoplasm"/>
    <property type="evidence" value="ECO:0007669"/>
    <property type="project" value="UniProtKB-SubCell"/>
</dbReference>
<keyword evidence="12" id="KW-0479">Metal-binding</keyword>
<dbReference type="InterPro" id="IPR026660">
    <property type="entry name" value="PRA-CH"/>
</dbReference>
<dbReference type="HAMAP" id="MF_01021">
    <property type="entry name" value="HisI"/>
    <property type="match status" value="1"/>
</dbReference>
<dbReference type="NCBIfam" id="NF000768">
    <property type="entry name" value="PRK00051.1"/>
    <property type="match status" value="1"/>
</dbReference>
<keyword evidence="15" id="KW-1185">Reference proteome</keyword>